<sequence>MRKLVTTFAALALIVSISSCRETTEEKAEDTVESAAQDAENNLERAGDEIENAADNAGQEIDEEINNTDDVNGDDD</sequence>
<proteinExistence type="predicted"/>
<keyword evidence="3" id="KW-1185">Reference proteome</keyword>
<feature type="compositionally biased region" description="Acidic residues" evidence="1">
    <location>
        <begin position="60"/>
        <end position="76"/>
    </location>
</feature>
<dbReference type="PROSITE" id="PS51257">
    <property type="entry name" value="PROKAR_LIPOPROTEIN"/>
    <property type="match status" value="1"/>
</dbReference>
<dbReference type="EMBL" id="JBHTBN010000001">
    <property type="protein sequence ID" value="MFC7356504.1"/>
    <property type="molecule type" value="Genomic_DNA"/>
</dbReference>
<accession>A0ABW2MNM8</accession>
<feature type="region of interest" description="Disordered" evidence="1">
    <location>
        <begin position="25"/>
        <end position="76"/>
    </location>
</feature>
<comment type="caution">
    <text evidence="2">The sequence shown here is derived from an EMBL/GenBank/DDBJ whole genome shotgun (WGS) entry which is preliminary data.</text>
</comment>
<evidence type="ECO:0000256" key="1">
    <source>
        <dbReference type="SAM" id="MobiDB-lite"/>
    </source>
</evidence>
<evidence type="ECO:0000313" key="2">
    <source>
        <dbReference type="EMBL" id="MFC7356504.1"/>
    </source>
</evidence>
<protein>
    <submittedName>
        <fullName evidence="2">Uncharacterized protein</fullName>
    </submittedName>
</protein>
<dbReference type="RefSeq" id="WP_380216311.1">
    <property type="nucleotide sequence ID" value="NZ_JBHTBN010000001.1"/>
</dbReference>
<dbReference type="Gene3D" id="1.20.5.2950">
    <property type="match status" value="1"/>
</dbReference>
<organism evidence="2 3">
    <name type="scientific">Jejudonia soesokkakensis</name>
    <dbReference type="NCBI Taxonomy" id="1323432"/>
    <lineage>
        <taxon>Bacteria</taxon>
        <taxon>Pseudomonadati</taxon>
        <taxon>Bacteroidota</taxon>
        <taxon>Flavobacteriia</taxon>
        <taxon>Flavobacteriales</taxon>
        <taxon>Flavobacteriaceae</taxon>
        <taxon>Jejudonia</taxon>
    </lineage>
</organism>
<name>A0ABW2MNM8_9FLAO</name>
<reference evidence="3" key="1">
    <citation type="journal article" date="2019" name="Int. J. Syst. Evol. Microbiol.">
        <title>The Global Catalogue of Microorganisms (GCM) 10K type strain sequencing project: providing services to taxonomists for standard genome sequencing and annotation.</title>
        <authorList>
            <consortium name="The Broad Institute Genomics Platform"/>
            <consortium name="The Broad Institute Genome Sequencing Center for Infectious Disease"/>
            <person name="Wu L."/>
            <person name="Ma J."/>
        </authorList>
    </citation>
    <scope>NUCLEOTIDE SEQUENCE [LARGE SCALE GENOMIC DNA]</scope>
    <source>
        <strain evidence="3">CGMCC 1.16306</strain>
    </source>
</reference>
<dbReference type="Proteomes" id="UP001596415">
    <property type="component" value="Unassembled WGS sequence"/>
</dbReference>
<evidence type="ECO:0000313" key="3">
    <source>
        <dbReference type="Proteomes" id="UP001596415"/>
    </source>
</evidence>
<gene>
    <name evidence="2" type="ORF">ACFQO1_02305</name>
</gene>